<dbReference type="AlphaFoldDB" id="V6J1F2"/>
<dbReference type="SUPFAM" id="SSF57997">
    <property type="entry name" value="Tropomyosin"/>
    <property type="match status" value="1"/>
</dbReference>
<dbReference type="Proteomes" id="UP000018296">
    <property type="component" value="Unassembled WGS sequence"/>
</dbReference>
<dbReference type="EMBL" id="AWTC01000001">
    <property type="protein sequence ID" value="EST13723.1"/>
    <property type="molecule type" value="Genomic_DNA"/>
</dbReference>
<evidence type="ECO:0000256" key="1">
    <source>
        <dbReference type="SAM" id="MobiDB-lite"/>
    </source>
</evidence>
<dbReference type="PATRIC" id="fig|1395513.3.peg.461"/>
<gene>
    <name evidence="2" type="ORF">P343_02280</name>
</gene>
<keyword evidence="3" id="KW-1185">Reference proteome</keyword>
<feature type="region of interest" description="Disordered" evidence="1">
    <location>
        <begin position="1"/>
        <end position="98"/>
    </location>
</feature>
<name>V6J1F2_9BACL</name>
<organism evidence="2 3">
    <name type="scientific">Sporolactobacillus laevolacticus DSM 442</name>
    <dbReference type="NCBI Taxonomy" id="1395513"/>
    <lineage>
        <taxon>Bacteria</taxon>
        <taxon>Bacillati</taxon>
        <taxon>Bacillota</taxon>
        <taxon>Bacilli</taxon>
        <taxon>Bacillales</taxon>
        <taxon>Sporolactobacillaceae</taxon>
        <taxon>Sporolactobacillus</taxon>
    </lineage>
</organism>
<dbReference type="OrthoDB" id="9993780at2"/>
<feature type="compositionally biased region" description="Polar residues" evidence="1">
    <location>
        <begin position="1"/>
        <end position="12"/>
    </location>
</feature>
<evidence type="ECO:0000313" key="3">
    <source>
        <dbReference type="Proteomes" id="UP000018296"/>
    </source>
</evidence>
<feature type="region of interest" description="Disordered" evidence="1">
    <location>
        <begin position="144"/>
        <end position="166"/>
    </location>
</feature>
<accession>V6J1F2</accession>
<protein>
    <submittedName>
        <fullName evidence="2">Uncharacterized protein</fullName>
    </submittedName>
</protein>
<feature type="compositionally biased region" description="Polar residues" evidence="1">
    <location>
        <begin position="67"/>
        <end position="81"/>
    </location>
</feature>
<reference evidence="2 3" key="1">
    <citation type="journal article" date="2013" name="Genome Announc.">
        <title>Genome Sequence of Sporolactobacillus laevolacticus DSM442, an Efficient Polymer-Grade D-Lactate Producer from Agricultural Waste Cottonseed as a Nitrogen Source.</title>
        <authorList>
            <person name="Wang H."/>
            <person name="Wang L."/>
            <person name="Ju J."/>
            <person name="Yu B."/>
            <person name="Ma Y."/>
        </authorList>
    </citation>
    <scope>NUCLEOTIDE SEQUENCE [LARGE SCALE GENOMIC DNA]</scope>
    <source>
        <strain evidence="2 3">DSM 442</strain>
    </source>
</reference>
<dbReference type="RefSeq" id="WP_023508767.1">
    <property type="nucleotide sequence ID" value="NZ_AWTC01000001.1"/>
</dbReference>
<sequence>MFSNTNPSSFQADASIFQPSAAPRGRIDQQDAFGFQNDPAEQPFGYSADTAFPFPQSQGTGDPYMENSFNWEGSASTSDGRQLQQPPRPPQPPFNPQQFERRLRQLERQQQQFERQLRQVERQQELFQRELQSLDRRVRAIERRLGFPIPPIGGPGGPGGPGFPPR</sequence>
<evidence type="ECO:0000313" key="2">
    <source>
        <dbReference type="EMBL" id="EST13723.1"/>
    </source>
</evidence>
<proteinExistence type="predicted"/>
<feature type="compositionally biased region" description="Pro residues" evidence="1">
    <location>
        <begin position="86"/>
        <end position="95"/>
    </location>
</feature>
<comment type="caution">
    <text evidence="2">The sequence shown here is derived from an EMBL/GenBank/DDBJ whole genome shotgun (WGS) entry which is preliminary data.</text>
</comment>